<proteinExistence type="inferred from homology"/>
<dbReference type="Pfam" id="PF00593">
    <property type="entry name" value="TonB_dep_Rec_b-barrel"/>
    <property type="match status" value="1"/>
</dbReference>
<dbReference type="EMBL" id="JABBPG010000001">
    <property type="protein sequence ID" value="NOU49139.1"/>
    <property type="molecule type" value="Genomic_DNA"/>
</dbReference>
<dbReference type="GO" id="GO:0009279">
    <property type="term" value="C:cell outer membrane"/>
    <property type="evidence" value="ECO:0007669"/>
    <property type="project" value="UniProtKB-SubCell"/>
</dbReference>
<dbReference type="Gene3D" id="2.170.130.10">
    <property type="entry name" value="TonB-dependent receptor, plug domain"/>
    <property type="match status" value="1"/>
</dbReference>
<dbReference type="InterPro" id="IPR036942">
    <property type="entry name" value="Beta-barrel_TonB_sf"/>
</dbReference>
<evidence type="ECO:0000256" key="9">
    <source>
        <dbReference type="RuleBase" id="RU003357"/>
    </source>
</evidence>
<evidence type="ECO:0000256" key="4">
    <source>
        <dbReference type="ARBA" id="ARBA00022692"/>
    </source>
</evidence>
<dbReference type="PANTHER" id="PTHR47234">
    <property type="match status" value="1"/>
</dbReference>
<keyword evidence="6 8" id="KW-0472">Membrane</keyword>
<dbReference type="Proteomes" id="UP000586305">
    <property type="component" value="Unassembled WGS sequence"/>
</dbReference>
<gene>
    <name evidence="12" type="ORF">HG263_01050</name>
</gene>
<organism evidence="12 13">
    <name type="scientific">Pseudoalteromonas caenipelagi</name>
    <dbReference type="NCBI Taxonomy" id="2726988"/>
    <lineage>
        <taxon>Bacteria</taxon>
        <taxon>Pseudomonadati</taxon>
        <taxon>Pseudomonadota</taxon>
        <taxon>Gammaproteobacteria</taxon>
        <taxon>Alteromonadales</taxon>
        <taxon>Pseudoalteromonadaceae</taxon>
        <taxon>Pseudoalteromonas</taxon>
    </lineage>
</organism>
<keyword evidence="4 8" id="KW-0812">Transmembrane</keyword>
<dbReference type="Pfam" id="PF07715">
    <property type="entry name" value="Plug"/>
    <property type="match status" value="1"/>
</dbReference>
<evidence type="ECO:0000256" key="8">
    <source>
        <dbReference type="PROSITE-ProRule" id="PRU01360"/>
    </source>
</evidence>
<dbReference type="PANTHER" id="PTHR47234:SF2">
    <property type="entry name" value="TONB-DEPENDENT RECEPTOR"/>
    <property type="match status" value="1"/>
</dbReference>
<keyword evidence="5 9" id="KW-0798">TonB box</keyword>
<name>A0A849V6K1_9GAMM</name>
<evidence type="ECO:0000256" key="2">
    <source>
        <dbReference type="ARBA" id="ARBA00022448"/>
    </source>
</evidence>
<evidence type="ECO:0000256" key="1">
    <source>
        <dbReference type="ARBA" id="ARBA00004571"/>
    </source>
</evidence>
<dbReference type="Gene3D" id="2.40.170.20">
    <property type="entry name" value="TonB-dependent receptor, beta-barrel domain"/>
    <property type="match status" value="1"/>
</dbReference>
<feature type="domain" description="TonB-dependent receptor plug" evidence="11">
    <location>
        <begin position="59"/>
        <end position="171"/>
    </location>
</feature>
<evidence type="ECO:0000313" key="13">
    <source>
        <dbReference type="Proteomes" id="UP000586305"/>
    </source>
</evidence>
<evidence type="ECO:0000256" key="6">
    <source>
        <dbReference type="ARBA" id="ARBA00023136"/>
    </source>
</evidence>
<accession>A0A849V6K1</accession>
<dbReference type="PROSITE" id="PS52016">
    <property type="entry name" value="TONB_DEPENDENT_REC_3"/>
    <property type="match status" value="1"/>
</dbReference>
<dbReference type="InterPro" id="IPR039426">
    <property type="entry name" value="TonB-dep_rcpt-like"/>
</dbReference>
<evidence type="ECO:0000259" key="11">
    <source>
        <dbReference type="Pfam" id="PF07715"/>
    </source>
</evidence>
<reference evidence="12 13" key="1">
    <citation type="submission" date="2020-04" db="EMBL/GenBank/DDBJ databases">
        <title>Pseudoalteromonas caenipelagi sp. nov., isolated from a tidal flat.</title>
        <authorList>
            <person name="Park S."/>
            <person name="Yoon J.-H."/>
        </authorList>
    </citation>
    <scope>NUCLEOTIDE SEQUENCE [LARGE SCALE GENOMIC DNA]</scope>
    <source>
        <strain evidence="12 13">JBTF-M23</strain>
    </source>
</reference>
<feature type="domain" description="TonB-dependent receptor-like beta-barrel" evidence="10">
    <location>
        <begin position="407"/>
        <end position="869"/>
    </location>
</feature>
<dbReference type="AlphaFoldDB" id="A0A849V6K1"/>
<dbReference type="RefSeq" id="WP_171624234.1">
    <property type="nucleotide sequence ID" value="NZ_JABBPG010000001.1"/>
</dbReference>
<sequence>MKTTFLGLDQKAYSRSLIALAVGTAFSGSFCVAADETEVKKVPERIQITGSRIKRIDMEGAAPITTISAEDLQNAGFATVGDALRNSNLNSFGSWGGGSNNGWGSQSTVQLKGSDVQHTLVLLDGTRMAKSPVLNGGAANLNTIPMAAVDRIEVLMDGASAIYGADAIAGVVNIILKKNLDGLQIGGRLDRPTQAGGDSSNFYVSGGLESSKGNVVFSFEHYEKQVILNSERWYTSPFVVEGGDPNDIQDWVNISPTGRVLKQGAAGGWMWEHPFANESDCASVYGDKFVGVLEDSDYPGDTLCGYDYTKASAISTSQKRDNALVNYNYQINDSLKFVARTYWAKNETMDISAPVPASIKVPNGLPAYTTDEGIELKELKADPDAGIGYRFDTAGQRLAEHHDTVFDYLVGLEGEEDNFNWNVSYTYNKYTNFTWGTGYLLDGAQNDLVGSWDEETNRFVGWDPRDPNSELPLGAAANYDKRMVSTQREVQAGIGFDLFELAGGSVGFYFNASYREEALDSKVDALAEAGLILGGNGGSGGAGDRDISALSFETVLPVLDNLELNLAGRYDDYSDFGSTFNPQIAVRYNPIEEVVVRASFGTGFRAPTLSDLYKGTTEGFISLINYPLCQSKGEDIDSCTTKETAPVRSGGNLKLGPEESESVNLGLVWDISDNFDVSVDYWRLDTENLIDNIDNDELLKAQAKLNQAAAGQSVSSVYPNTHVAILPNGRIDYLINTTVNIGQSEREGLDIKFNTNHETDFGSFKSGFAISKMLKYKWTEIDGGVRSLTDNQGGTEGLPDLRINASLDYSIDAHSLNYFANYIDSQITDVYVDNSDSVFFEVGSVIYHNLKYSYNTPWNSVINVGVTNLTNEEPRFNKSGNYDRDLYDTRGRTYYVSFKQSF</sequence>
<keyword evidence="7 8" id="KW-0998">Cell outer membrane</keyword>
<keyword evidence="3 8" id="KW-1134">Transmembrane beta strand</keyword>
<evidence type="ECO:0000256" key="5">
    <source>
        <dbReference type="ARBA" id="ARBA00023077"/>
    </source>
</evidence>
<dbReference type="InterPro" id="IPR012910">
    <property type="entry name" value="Plug_dom"/>
</dbReference>
<dbReference type="InterPro" id="IPR000531">
    <property type="entry name" value="Beta-barrel_TonB"/>
</dbReference>
<evidence type="ECO:0000259" key="10">
    <source>
        <dbReference type="Pfam" id="PF00593"/>
    </source>
</evidence>
<comment type="caution">
    <text evidence="12">The sequence shown here is derived from an EMBL/GenBank/DDBJ whole genome shotgun (WGS) entry which is preliminary data.</text>
</comment>
<evidence type="ECO:0000313" key="12">
    <source>
        <dbReference type="EMBL" id="NOU49139.1"/>
    </source>
</evidence>
<comment type="similarity">
    <text evidence="8 9">Belongs to the TonB-dependent receptor family.</text>
</comment>
<keyword evidence="12" id="KW-0675">Receptor</keyword>
<keyword evidence="2 8" id="KW-0813">Transport</keyword>
<comment type="subcellular location">
    <subcellularLocation>
        <location evidence="1 8">Cell outer membrane</location>
        <topology evidence="1 8">Multi-pass membrane protein</topology>
    </subcellularLocation>
</comment>
<protein>
    <submittedName>
        <fullName evidence="12">TonB-dependent receptor</fullName>
    </submittedName>
</protein>
<evidence type="ECO:0000256" key="7">
    <source>
        <dbReference type="ARBA" id="ARBA00023237"/>
    </source>
</evidence>
<dbReference type="SUPFAM" id="SSF56935">
    <property type="entry name" value="Porins"/>
    <property type="match status" value="1"/>
</dbReference>
<keyword evidence="13" id="KW-1185">Reference proteome</keyword>
<dbReference type="InterPro" id="IPR037066">
    <property type="entry name" value="Plug_dom_sf"/>
</dbReference>
<evidence type="ECO:0000256" key="3">
    <source>
        <dbReference type="ARBA" id="ARBA00022452"/>
    </source>
</evidence>